<dbReference type="InterPro" id="IPR036852">
    <property type="entry name" value="Peptidase_S8/S53_dom_sf"/>
</dbReference>
<dbReference type="Pfam" id="PF00082">
    <property type="entry name" value="Peptidase_S8"/>
    <property type="match status" value="1"/>
</dbReference>
<proteinExistence type="predicted"/>
<reference evidence="2 3" key="1">
    <citation type="journal article" date="2017" name="ISME J.">
        <title>Energy and carbon metabolisms in a deep terrestrial subsurface fluid microbial community.</title>
        <authorList>
            <person name="Momper L."/>
            <person name="Jungbluth S.P."/>
            <person name="Lee M.D."/>
            <person name="Amend J.P."/>
        </authorList>
    </citation>
    <scope>NUCLEOTIDE SEQUENCE [LARGE SCALE GENOMIC DNA]</scope>
    <source>
        <strain evidence="2">SURF_29</strain>
    </source>
</reference>
<name>A0A419D9R2_9BACT</name>
<dbReference type="InterPro" id="IPR000209">
    <property type="entry name" value="Peptidase_S8/S53_dom"/>
</dbReference>
<organism evidence="2 3">
    <name type="scientific">candidate division WS5 bacterium</name>
    <dbReference type="NCBI Taxonomy" id="2093353"/>
    <lineage>
        <taxon>Bacteria</taxon>
        <taxon>candidate division WS5</taxon>
    </lineage>
</organism>
<dbReference type="GO" id="GO:0004252">
    <property type="term" value="F:serine-type endopeptidase activity"/>
    <property type="evidence" value="ECO:0007669"/>
    <property type="project" value="InterPro"/>
</dbReference>
<dbReference type="SUPFAM" id="SSF52743">
    <property type="entry name" value="Subtilisin-like"/>
    <property type="match status" value="1"/>
</dbReference>
<sequence length="912" mass="102941">MPERPLLILPRLGPPLERIKRPQFPREHIRLPSSTDQTTRFEARFDAMIESLVTETPDGTSPENILVLETAGRVEDFRSAVSRIPGLIWQAEVDEEIESDDVFYEKPKIGTRFFKDRITEIDTAGSKKIHSSLVENNVIDDDNYLIEDVPTLEVRAAIPEEYQEHIDRIIDAIDNEKRKPIIGRKYISLSNRQALEQIKNLFDAYQRGESPPQLTSTWKNLFSHLNKIRYWDFEDRVRDTGIIDYWREDLEVKRGTDSTISFEIEFSFSDDMESRLTRQRNIEQLVTNENGTVIAVCHIPEIRFHAIKVELPVDSIERVLAGDVGTLFRSGSVFFFRPEAQCRSEQFANGSIDEIEVVEGPTADPVIALLDGLPLANHALLANFLIIDDPDNLENDYEPTEYCHGTAMASLICHGELDGGLNPLTKKIYVRPIMRPEDSSNRRERIPSTVFFEDILERAVRRMYEGENNEPPSAPTVKIINLSVANRDRVFYQSLSPTARLLDWLSFKYSVLFCVSAGNISDDLNLGMEIEAFNQLENNDKVALTFGVINDNRRNRRIYSPSEAINVISVGALHSDMSPEAPLGNRVDILPTNILPSPISTLGHGFRSSIKPEILFPGGRQLYHQHGGVYKISDIPQAPGQKVAAAPVNPGEINRTLYIRGTSNATALASRSAGLIYDVLEELFTEREEEVPSSNIAPLLKALLVHGASWGQASEVISDLVNLTGSRKKKELSRFLGYGIPDVRKSLECTEKRATAIGFGSLEKDRRHEFRYPLPPSLSGMNVWRRLTITLAWLSPINAENSKYRRAMLAFDPQSLDNKIGGVRSEAQWQQVKNGTIQHEIIEGDRVVTYMQGDVLVIPVQCREDAGSLDVAIPYGLAVSLEVKEDVQIPIYEEVRTALEITIREQITDRIR</sequence>
<dbReference type="InterPro" id="IPR034074">
    <property type="entry name" value="Y4bN_pept_dom"/>
</dbReference>
<evidence type="ECO:0000259" key="1">
    <source>
        <dbReference type="Pfam" id="PF00082"/>
    </source>
</evidence>
<evidence type="ECO:0000313" key="2">
    <source>
        <dbReference type="EMBL" id="RJO59875.1"/>
    </source>
</evidence>
<accession>A0A419D9R2</accession>
<protein>
    <submittedName>
        <fullName evidence="2">Exopolyphosphatase</fullName>
    </submittedName>
</protein>
<feature type="domain" description="Peptidase S8/S53" evidence="1">
    <location>
        <begin position="365"/>
        <end position="739"/>
    </location>
</feature>
<dbReference type="Gene3D" id="3.40.50.200">
    <property type="entry name" value="Peptidase S8/S53 domain"/>
    <property type="match status" value="1"/>
</dbReference>
<dbReference type="EMBL" id="QZJW01000059">
    <property type="protein sequence ID" value="RJO59875.1"/>
    <property type="molecule type" value="Genomic_DNA"/>
</dbReference>
<dbReference type="CDD" id="cd04847">
    <property type="entry name" value="Peptidases_S8_Subtilisin_like_2"/>
    <property type="match status" value="1"/>
</dbReference>
<dbReference type="GO" id="GO:0006508">
    <property type="term" value="P:proteolysis"/>
    <property type="evidence" value="ECO:0007669"/>
    <property type="project" value="InterPro"/>
</dbReference>
<dbReference type="Proteomes" id="UP000285655">
    <property type="component" value="Unassembled WGS sequence"/>
</dbReference>
<evidence type="ECO:0000313" key="3">
    <source>
        <dbReference type="Proteomes" id="UP000285655"/>
    </source>
</evidence>
<gene>
    <name evidence="2" type="ORF">C4544_07460</name>
</gene>
<dbReference type="AlphaFoldDB" id="A0A419D9R2"/>
<comment type="caution">
    <text evidence="2">The sequence shown here is derived from an EMBL/GenBank/DDBJ whole genome shotgun (WGS) entry which is preliminary data.</text>
</comment>